<gene>
    <name evidence="12" type="ORF">FISHEDRAFT_40180</name>
</gene>
<sequence length="568" mass="62731">GLTVASRLTEDPAVSVVVLEAGSENANDPAIMLFGQHGSHFGVPSYDWNFKVVRRLFSAHLPWAANSRAVGKGLGGSSAINFGCWVVPPKNDVDNWEKLGNPGWNWDEFNKYLKKLKNVGGSHMARVGTPFNDTPGPIKLSVPPVTFDADLKMRQSFLRSGFPMAPAPVSAFLPHGLYIVPTTMNPDTLQRSYAATEYFYPFAQRPNYQVLLDAQVHRIINDDKEDGQLNATAVEFSIGNDPKTTYQIRVGREAVLSAGVLKSSQILELSGIGRADVLAKIGIDVRLQLDGVGENVQEHNYAGLTFEMADSVLDELPINLVNLRDPAVAVKHKELLGQRKGAHSGNIYTFAYMPLKEVSDSAQDVFSREEQLISQGQYNSGLLKQWQLQLDRKKKGENYDCEFVGIPGFLSYGPNMPEAGKQYYSLLIAANQPLSRGSVHAVSSNPYDPPEVDPRYFSHELDIFTLVESFKRAREVAQTAPFKDIIINGEQNPGIKVQSDEEIAEWVKNYNGTMWHTIGACTMAPREEGGVVDPKLKVYGTKNIRVVDLSVVPLHISSHTVCKSNWAV</sequence>
<dbReference type="PIRSF" id="PIRSF000137">
    <property type="entry name" value="Alcohol_oxidase"/>
    <property type="match status" value="1"/>
</dbReference>
<keyword evidence="13" id="KW-1185">Reference proteome</keyword>
<dbReference type="OrthoDB" id="269227at2759"/>
<protein>
    <submittedName>
        <fullName evidence="12">Alcohol oxidase</fullName>
    </submittedName>
</protein>
<feature type="non-terminal residue" evidence="12">
    <location>
        <position position="1"/>
    </location>
</feature>
<evidence type="ECO:0000313" key="12">
    <source>
        <dbReference type="EMBL" id="KIY49901.1"/>
    </source>
</evidence>
<keyword evidence="7" id="KW-0325">Glycoprotein</keyword>
<dbReference type="Pfam" id="PF05199">
    <property type="entry name" value="GMC_oxred_C"/>
    <property type="match status" value="1"/>
</dbReference>
<dbReference type="EMBL" id="KN881696">
    <property type="protein sequence ID" value="KIY49901.1"/>
    <property type="molecule type" value="Genomic_DNA"/>
</dbReference>
<reference evidence="12 13" key="1">
    <citation type="journal article" date="2015" name="Fungal Genet. Biol.">
        <title>Evolution of novel wood decay mechanisms in Agaricales revealed by the genome sequences of Fistulina hepatica and Cylindrobasidium torrendii.</title>
        <authorList>
            <person name="Floudas D."/>
            <person name="Held B.W."/>
            <person name="Riley R."/>
            <person name="Nagy L.G."/>
            <person name="Koehler G."/>
            <person name="Ransdell A.S."/>
            <person name="Younus H."/>
            <person name="Chow J."/>
            <person name="Chiniquy J."/>
            <person name="Lipzen A."/>
            <person name="Tritt A."/>
            <person name="Sun H."/>
            <person name="Haridas S."/>
            <person name="LaButti K."/>
            <person name="Ohm R.A."/>
            <person name="Kues U."/>
            <person name="Blanchette R.A."/>
            <person name="Grigoriev I.V."/>
            <person name="Minto R.E."/>
            <person name="Hibbett D.S."/>
        </authorList>
    </citation>
    <scope>NUCLEOTIDE SEQUENCE [LARGE SCALE GENOMIC DNA]</scope>
    <source>
        <strain evidence="12 13">ATCC 64428</strain>
    </source>
</reference>
<proteinExistence type="inferred from homology"/>
<comment type="cofactor">
    <cofactor evidence="1 9">
        <name>FAD</name>
        <dbReference type="ChEBI" id="CHEBI:57692"/>
    </cofactor>
</comment>
<feature type="binding site" evidence="9">
    <location>
        <begin position="515"/>
        <end position="516"/>
    </location>
    <ligand>
        <name>FAD</name>
        <dbReference type="ChEBI" id="CHEBI:57692"/>
    </ligand>
</feature>
<evidence type="ECO:0000256" key="7">
    <source>
        <dbReference type="ARBA" id="ARBA00023180"/>
    </source>
</evidence>
<dbReference type="SUPFAM" id="SSF51905">
    <property type="entry name" value="FAD/NAD(P)-binding domain"/>
    <property type="match status" value="1"/>
</dbReference>
<accession>A0A0D7AEX1</accession>
<dbReference type="InterPro" id="IPR007867">
    <property type="entry name" value="GMC_OxRtase_C"/>
</dbReference>
<evidence type="ECO:0000256" key="8">
    <source>
        <dbReference type="PIRSR" id="PIRSR000137-1"/>
    </source>
</evidence>
<dbReference type="PROSITE" id="PS00623">
    <property type="entry name" value="GMC_OXRED_1"/>
    <property type="match status" value="1"/>
</dbReference>
<evidence type="ECO:0000256" key="4">
    <source>
        <dbReference type="ARBA" id="ARBA00022729"/>
    </source>
</evidence>
<evidence type="ECO:0000259" key="11">
    <source>
        <dbReference type="PROSITE" id="PS00623"/>
    </source>
</evidence>
<dbReference type="GO" id="GO:0050660">
    <property type="term" value="F:flavin adenine dinucleotide binding"/>
    <property type="evidence" value="ECO:0007669"/>
    <property type="project" value="InterPro"/>
</dbReference>
<evidence type="ECO:0000256" key="5">
    <source>
        <dbReference type="ARBA" id="ARBA00022827"/>
    </source>
</evidence>
<keyword evidence="4" id="KW-0732">Signal</keyword>
<dbReference type="InterPro" id="IPR000172">
    <property type="entry name" value="GMC_OxRdtase_N"/>
</dbReference>
<dbReference type="SUPFAM" id="SSF54373">
    <property type="entry name" value="FAD-linked reductases, C-terminal domain"/>
    <property type="match status" value="1"/>
</dbReference>
<feature type="domain" description="Glucose-methanol-choline oxidoreductase N-terminal" evidence="11">
    <location>
        <begin position="71"/>
        <end position="94"/>
    </location>
</feature>
<evidence type="ECO:0000256" key="10">
    <source>
        <dbReference type="RuleBase" id="RU003968"/>
    </source>
</evidence>
<name>A0A0D7AEX1_9AGAR</name>
<dbReference type="InterPro" id="IPR012132">
    <property type="entry name" value="GMC_OxRdtase"/>
</dbReference>
<evidence type="ECO:0000256" key="9">
    <source>
        <dbReference type="PIRSR" id="PIRSR000137-2"/>
    </source>
</evidence>
<dbReference type="InterPro" id="IPR036188">
    <property type="entry name" value="FAD/NAD-bd_sf"/>
</dbReference>
<dbReference type="Gene3D" id="3.30.560.10">
    <property type="entry name" value="Glucose Oxidase, domain 3"/>
    <property type="match status" value="1"/>
</dbReference>
<feature type="active site" description="Proton acceptor" evidence="8">
    <location>
        <position position="559"/>
    </location>
</feature>
<keyword evidence="5 9" id="KW-0274">FAD</keyword>
<evidence type="ECO:0000256" key="1">
    <source>
        <dbReference type="ARBA" id="ARBA00001974"/>
    </source>
</evidence>
<organism evidence="12 13">
    <name type="scientific">Fistulina hepatica ATCC 64428</name>
    <dbReference type="NCBI Taxonomy" id="1128425"/>
    <lineage>
        <taxon>Eukaryota</taxon>
        <taxon>Fungi</taxon>
        <taxon>Dikarya</taxon>
        <taxon>Basidiomycota</taxon>
        <taxon>Agaricomycotina</taxon>
        <taxon>Agaricomycetes</taxon>
        <taxon>Agaricomycetidae</taxon>
        <taxon>Agaricales</taxon>
        <taxon>Fistulinaceae</taxon>
        <taxon>Fistulina</taxon>
    </lineage>
</organism>
<evidence type="ECO:0000256" key="2">
    <source>
        <dbReference type="ARBA" id="ARBA00010790"/>
    </source>
</evidence>
<dbReference type="AlphaFoldDB" id="A0A0D7AEX1"/>
<dbReference type="Pfam" id="PF00732">
    <property type="entry name" value="GMC_oxred_N"/>
    <property type="match status" value="1"/>
</dbReference>
<keyword evidence="3 10" id="KW-0285">Flavoprotein</keyword>
<feature type="active site" description="Proton donor" evidence="8">
    <location>
        <position position="516"/>
    </location>
</feature>
<dbReference type="Proteomes" id="UP000054144">
    <property type="component" value="Unassembled WGS sequence"/>
</dbReference>
<comment type="similarity">
    <text evidence="2 10">Belongs to the GMC oxidoreductase family.</text>
</comment>
<dbReference type="GO" id="GO:0016614">
    <property type="term" value="F:oxidoreductase activity, acting on CH-OH group of donors"/>
    <property type="evidence" value="ECO:0007669"/>
    <property type="project" value="InterPro"/>
</dbReference>
<feature type="binding site" evidence="9">
    <location>
        <position position="216"/>
    </location>
    <ligand>
        <name>FAD</name>
        <dbReference type="ChEBI" id="CHEBI:57692"/>
    </ligand>
</feature>
<evidence type="ECO:0000256" key="6">
    <source>
        <dbReference type="ARBA" id="ARBA00023002"/>
    </source>
</evidence>
<evidence type="ECO:0000313" key="13">
    <source>
        <dbReference type="Proteomes" id="UP000054144"/>
    </source>
</evidence>
<keyword evidence="6" id="KW-0560">Oxidoreductase</keyword>
<dbReference type="PANTHER" id="PTHR11552">
    <property type="entry name" value="GLUCOSE-METHANOL-CHOLINE GMC OXIDOREDUCTASE"/>
    <property type="match status" value="1"/>
</dbReference>
<dbReference type="Gene3D" id="3.50.50.60">
    <property type="entry name" value="FAD/NAD(P)-binding domain"/>
    <property type="match status" value="1"/>
</dbReference>
<evidence type="ECO:0000256" key="3">
    <source>
        <dbReference type="ARBA" id="ARBA00022630"/>
    </source>
</evidence>
<dbReference type="PANTHER" id="PTHR11552:SF201">
    <property type="entry name" value="GLUCOSE-METHANOL-CHOLINE OXIDOREDUCTASE N-TERMINAL DOMAIN-CONTAINING PROTEIN"/>
    <property type="match status" value="1"/>
</dbReference>